<comment type="similarity">
    <text evidence="1">Belongs to the small GTPase superfamily. Rab family.</text>
</comment>
<dbReference type="Proteomes" id="UP000023152">
    <property type="component" value="Unassembled WGS sequence"/>
</dbReference>
<dbReference type="PROSITE" id="PS51421">
    <property type="entry name" value="RAS"/>
    <property type="match status" value="1"/>
</dbReference>
<proteinExistence type="inferred from homology"/>
<keyword evidence="2" id="KW-0547">Nucleotide-binding</keyword>
<dbReference type="Gene3D" id="3.40.50.300">
    <property type="entry name" value="P-loop containing nucleotide triphosphate hydrolases"/>
    <property type="match status" value="1"/>
</dbReference>
<dbReference type="PRINTS" id="PR00449">
    <property type="entry name" value="RASTRNSFRMNG"/>
</dbReference>
<dbReference type="PANTHER" id="PTHR47980">
    <property type="entry name" value="LD44762P"/>
    <property type="match status" value="1"/>
</dbReference>
<dbReference type="InterPro" id="IPR027417">
    <property type="entry name" value="P-loop_NTPase"/>
</dbReference>
<evidence type="ECO:0000256" key="1">
    <source>
        <dbReference type="ARBA" id="ARBA00006270"/>
    </source>
</evidence>
<organism evidence="5 6">
    <name type="scientific">Reticulomyxa filosa</name>
    <dbReference type="NCBI Taxonomy" id="46433"/>
    <lineage>
        <taxon>Eukaryota</taxon>
        <taxon>Sar</taxon>
        <taxon>Rhizaria</taxon>
        <taxon>Retaria</taxon>
        <taxon>Foraminifera</taxon>
        <taxon>Monothalamids</taxon>
        <taxon>Reticulomyxidae</taxon>
        <taxon>Reticulomyxa</taxon>
    </lineage>
</organism>
<dbReference type="GO" id="GO:0003924">
    <property type="term" value="F:GTPase activity"/>
    <property type="evidence" value="ECO:0007669"/>
    <property type="project" value="InterPro"/>
</dbReference>
<evidence type="ECO:0000313" key="6">
    <source>
        <dbReference type="Proteomes" id="UP000023152"/>
    </source>
</evidence>
<dbReference type="EMBL" id="ASPP01020170">
    <property type="protein sequence ID" value="ETO14191.1"/>
    <property type="molecule type" value="Genomic_DNA"/>
</dbReference>
<evidence type="ECO:0000256" key="3">
    <source>
        <dbReference type="ARBA" id="ARBA00023134"/>
    </source>
</evidence>
<dbReference type="SMART" id="SM00175">
    <property type="entry name" value="RAB"/>
    <property type="match status" value="1"/>
</dbReference>
<dbReference type="AlphaFoldDB" id="X6MKL7"/>
<evidence type="ECO:0000313" key="5">
    <source>
        <dbReference type="EMBL" id="ETO14191.1"/>
    </source>
</evidence>
<feature type="transmembrane region" description="Helical" evidence="4">
    <location>
        <begin position="91"/>
        <end position="108"/>
    </location>
</feature>
<dbReference type="SUPFAM" id="SSF52540">
    <property type="entry name" value="P-loop containing nucleoside triphosphate hydrolases"/>
    <property type="match status" value="1"/>
</dbReference>
<gene>
    <name evidence="5" type="ORF">RFI_23178</name>
</gene>
<name>X6MKL7_RETFI</name>
<dbReference type="SMART" id="SM00173">
    <property type="entry name" value="RAS"/>
    <property type="match status" value="1"/>
</dbReference>
<keyword evidence="6" id="KW-1185">Reference proteome</keyword>
<keyword evidence="4" id="KW-1133">Transmembrane helix</keyword>
<evidence type="ECO:0000256" key="4">
    <source>
        <dbReference type="SAM" id="Phobius"/>
    </source>
</evidence>
<comment type="caution">
    <text evidence="5">The sequence shown here is derived from an EMBL/GenBank/DDBJ whole genome shotgun (WGS) entry which is preliminary data.</text>
</comment>
<reference evidence="5 6" key="1">
    <citation type="journal article" date="2013" name="Curr. Biol.">
        <title>The Genome of the Foraminiferan Reticulomyxa filosa.</title>
        <authorList>
            <person name="Glockner G."/>
            <person name="Hulsmann N."/>
            <person name="Schleicher M."/>
            <person name="Noegel A.A."/>
            <person name="Eichinger L."/>
            <person name="Gallinger C."/>
            <person name="Pawlowski J."/>
            <person name="Sierra R."/>
            <person name="Euteneuer U."/>
            <person name="Pillet L."/>
            <person name="Moustafa A."/>
            <person name="Platzer M."/>
            <person name="Groth M."/>
            <person name="Szafranski K."/>
            <person name="Schliwa M."/>
        </authorList>
    </citation>
    <scope>NUCLEOTIDE SEQUENCE [LARGE SCALE GENOMIC DNA]</scope>
</reference>
<feature type="transmembrane region" description="Helical" evidence="4">
    <location>
        <begin position="128"/>
        <end position="146"/>
    </location>
</feature>
<feature type="transmembrane region" description="Helical" evidence="4">
    <location>
        <begin position="366"/>
        <end position="385"/>
    </location>
</feature>
<accession>X6MKL7</accession>
<dbReference type="GO" id="GO:0005525">
    <property type="term" value="F:GTP binding"/>
    <property type="evidence" value="ECO:0007669"/>
    <property type="project" value="UniProtKB-KW"/>
</dbReference>
<evidence type="ECO:0000256" key="2">
    <source>
        <dbReference type="ARBA" id="ARBA00022741"/>
    </source>
</evidence>
<sequence length="386" mass="45198">MVSYYFKKTEIPVLKSVQLSVTSFNAHRKDIQSNPPHPLQVIQAKTLHKEQTERKKMLAMTYGIHAAFRQDMDEEEESQWDWKCFLDDTRLLITLIFYLILVFFYLYLSYGNNSNRRRYGKNPWLDQILVSDLIGTLLIAILLSTHKIYNNDILKKHGVFFNIKLFLACKSTISSNFNKKNLLLVSQGKIVLKTSSLEPFFVDAFFYLLGINSSKGWKVVFADTLWGYKLFRSEYFHCGTRYEDKDRTKSVKLQLWDVSTKDIFQHLLMKLCETAHGLIIVYDITNKESFDNVRLWLVQILHHVHTPVRLLLAGNKCDLSEKRVIEFQTAQAFADELNIPFVEISARSNINVDKAFFTIASQIDNMFRNFIAIFFAFMYTLYVTLF</sequence>
<dbReference type="InterPro" id="IPR050305">
    <property type="entry name" value="Small_GTPase_Rab"/>
</dbReference>
<dbReference type="InterPro" id="IPR001806">
    <property type="entry name" value="Small_GTPase"/>
</dbReference>
<protein>
    <submittedName>
        <fullName evidence="5">Uncharacterized protein</fullName>
    </submittedName>
</protein>
<keyword evidence="4" id="KW-0472">Membrane</keyword>
<dbReference type="PROSITE" id="PS51419">
    <property type="entry name" value="RAB"/>
    <property type="match status" value="1"/>
</dbReference>
<dbReference type="Pfam" id="PF00071">
    <property type="entry name" value="Ras"/>
    <property type="match status" value="1"/>
</dbReference>
<keyword evidence="4" id="KW-0812">Transmembrane</keyword>
<dbReference type="FunFam" id="3.40.50.300:FF:001447">
    <property type="entry name" value="Ras-related protein Rab-1B"/>
    <property type="match status" value="1"/>
</dbReference>
<keyword evidence="3" id="KW-0342">GTP-binding</keyword>